<feature type="signal peptide" evidence="3">
    <location>
        <begin position="1"/>
        <end position="32"/>
    </location>
</feature>
<reference evidence="6 7" key="1">
    <citation type="submission" date="2013-05" db="EMBL/GenBank/DDBJ databases">
        <title>Draft genome sequence of Rubidibacter lacunae KORDI 51-2.</title>
        <authorList>
            <person name="Choi D.H."/>
            <person name="Noh J.H."/>
            <person name="Kwon K.-K."/>
            <person name="Lee J.-H."/>
            <person name="Ryu J.-Y."/>
        </authorList>
    </citation>
    <scope>NUCLEOTIDE SEQUENCE [LARGE SCALE GENOMIC DNA]</scope>
    <source>
        <strain evidence="6 7">KORDI 51-2</strain>
    </source>
</reference>
<dbReference type="PANTHER" id="PTHR33619:SF3">
    <property type="entry name" value="POLYSACCHARIDE EXPORT PROTEIN GFCE-RELATED"/>
    <property type="match status" value="1"/>
</dbReference>
<evidence type="ECO:0000313" key="6">
    <source>
        <dbReference type="EMBL" id="ERN40139.1"/>
    </source>
</evidence>
<dbReference type="InterPro" id="IPR019554">
    <property type="entry name" value="Soluble_ligand-bd"/>
</dbReference>
<accession>U5DHR1</accession>
<keyword evidence="1 3" id="KW-0732">Signal</keyword>
<dbReference type="InParanoid" id="U5DHR1"/>
<evidence type="ECO:0000313" key="7">
    <source>
        <dbReference type="Proteomes" id="UP000016960"/>
    </source>
</evidence>
<feature type="region of interest" description="Disordered" evidence="2">
    <location>
        <begin position="32"/>
        <end position="51"/>
    </location>
</feature>
<dbReference type="Gene3D" id="3.10.560.10">
    <property type="entry name" value="Outer membrane lipoprotein wza domain like"/>
    <property type="match status" value="2"/>
</dbReference>
<evidence type="ECO:0000259" key="4">
    <source>
        <dbReference type="Pfam" id="PF02563"/>
    </source>
</evidence>
<dbReference type="Pfam" id="PF02563">
    <property type="entry name" value="Poly_export"/>
    <property type="match status" value="1"/>
</dbReference>
<comment type="caution">
    <text evidence="6">The sequence shown here is derived from an EMBL/GenBank/DDBJ whole genome shotgun (WGS) entry which is preliminary data.</text>
</comment>
<dbReference type="PROSITE" id="PS51257">
    <property type="entry name" value="PROKAR_LIPOPROTEIN"/>
    <property type="match status" value="1"/>
</dbReference>
<dbReference type="InterPro" id="IPR003715">
    <property type="entry name" value="Poly_export_N"/>
</dbReference>
<feature type="domain" description="Soluble ligand binding" evidence="5">
    <location>
        <begin position="284"/>
        <end position="337"/>
    </location>
</feature>
<evidence type="ECO:0000256" key="1">
    <source>
        <dbReference type="ARBA" id="ARBA00022729"/>
    </source>
</evidence>
<organism evidence="6 7">
    <name type="scientific">Rubidibacter lacunae KORDI 51-2</name>
    <dbReference type="NCBI Taxonomy" id="582515"/>
    <lineage>
        <taxon>Bacteria</taxon>
        <taxon>Bacillati</taxon>
        <taxon>Cyanobacteriota</taxon>
        <taxon>Cyanophyceae</taxon>
        <taxon>Oscillatoriophycideae</taxon>
        <taxon>Chroococcales</taxon>
        <taxon>Aphanothecaceae</taxon>
        <taxon>Rubidibacter</taxon>
    </lineage>
</organism>
<feature type="domain" description="Polysaccharide export protein N-terminal" evidence="4">
    <location>
        <begin position="76"/>
        <end position="152"/>
    </location>
</feature>
<keyword evidence="7" id="KW-1185">Reference proteome</keyword>
<dbReference type="Pfam" id="PF10531">
    <property type="entry name" value="SLBB"/>
    <property type="match status" value="1"/>
</dbReference>
<evidence type="ECO:0000256" key="2">
    <source>
        <dbReference type="SAM" id="MobiDB-lite"/>
    </source>
</evidence>
<dbReference type="EMBL" id="ASSJ01000081">
    <property type="protein sequence ID" value="ERN40139.1"/>
    <property type="molecule type" value="Genomic_DNA"/>
</dbReference>
<name>U5DHR1_9CHRO</name>
<dbReference type="InterPro" id="IPR049712">
    <property type="entry name" value="Poly_export"/>
</dbReference>
<sequence>MIRRPPPEFCFFLGLLSAIACGTVTFAPGARAQTVPPPSSGEPSTSASDLEEALDLEQRPDDRSLSIDLEATQFVPEPYLLGPGDRLRIEVFEEPQFNAGDGGIQTVLSDGTIYLPLIGTLYVTELSLDETTELITHQLRNLLKRPIVSVSLADARPLKIAVIGEVNRPGAYAVSSERQGTVVEGRTLGARTLGIPSVTEAIRLAGGITDTAQIRQVQILRAQGTRRERLIELDLWALLQSGDTAQDIALRDGDTIVVPRALSLTPAEVTELAEASFAPDEIQVQVVGEVVNPGAVTLVPNSTLNQAILTAGGFDQKRARKADVLLVRLNPDGTVTKREIPVDFETDLDPENNPAMRNEDVIIVRRSGLAATTDTIATVLDPFARILNAVVGLDRLID</sequence>
<dbReference type="eggNOG" id="COG1596">
    <property type="taxonomic scope" value="Bacteria"/>
</dbReference>
<dbReference type="Proteomes" id="UP000016960">
    <property type="component" value="Unassembled WGS sequence"/>
</dbReference>
<evidence type="ECO:0000259" key="5">
    <source>
        <dbReference type="Pfam" id="PF10531"/>
    </source>
</evidence>
<dbReference type="GO" id="GO:0015159">
    <property type="term" value="F:polysaccharide transmembrane transporter activity"/>
    <property type="evidence" value="ECO:0007669"/>
    <property type="project" value="InterPro"/>
</dbReference>
<feature type="chain" id="PRO_5004658935" evidence="3">
    <location>
        <begin position="33"/>
        <end position="398"/>
    </location>
</feature>
<gene>
    <name evidence="6" type="ORF">KR51_00034290</name>
</gene>
<proteinExistence type="predicted"/>
<dbReference type="STRING" id="582515.KR51_00034290"/>
<evidence type="ECO:0000256" key="3">
    <source>
        <dbReference type="SAM" id="SignalP"/>
    </source>
</evidence>
<dbReference type="Gene3D" id="3.30.1950.10">
    <property type="entry name" value="wza like domain"/>
    <property type="match status" value="1"/>
</dbReference>
<dbReference type="AlphaFoldDB" id="U5DHR1"/>
<dbReference type="PANTHER" id="PTHR33619">
    <property type="entry name" value="POLYSACCHARIDE EXPORT PROTEIN GFCE-RELATED"/>
    <property type="match status" value="1"/>
</dbReference>
<protein>
    <submittedName>
        <fullName evidence="6">Periplasmic protein involved in polysaccharide export</fullName>
    </submittedName>
</protein>